<evidence type="ECO:0000313" key="1">
    <source>
        <dbReference type="EMBL" id="PPR82613.1"/>
    </source>
</evidence>
<accession>A0A2P5VUU6</accession>
<name>A0A2P5VUU6_GOSBA</name>
<gene>
    <name evidence="1" type="ORF">GOBAR_AA38100</name>
</gene>
<sequence>MRCPLYRTDTGLQLMVHARQMDENFDTLREELGPNRYDVNEYITFGYSYLLDEAVLPYPTVGHSGLAQHRSIIHSFPLFVIGRTAIETTGFYNLSSELSYNAFQAIPSYTYSTYQQGAAILMAFQAISTCALAPNFLTFEQRTPQIADAPVAPLSPPVSIFPLARLGSRYTLPKTHN</sequence>
<organism evidence="1 2">
    <name type="scientific">Gossypium barbadense</name>
    <name type="common">Sea Island cotton</name>
    <name type="synonym">Hibiscus barbadensis</name>
    <dbReference type="NCBI Taxonomy" id="3634"/>
    <lineage>
        <taxon>Eukaryota</taxon>
        <taxon>Viridiplantae</taxon>
        <taxon>Streptophyta</taxon>
        <taxon>Embryophyta</taxon>
        <taxon>Tracheophyta</taxon>
        <taxon>Spermatophyta</taxon>
        <taxon>Magnoliopsida</taxon>
        <taxon>eudicotyledons</taxon>
        <taxon>Gunneridae</taxon>
        <taxon>Pentapetalae</taxon>
        <taxon>rosids</taxon>
        <taxon>malvids</taxon>
        <taxon>Malvales</taxon>
        <taxon>Malvaceae</taxon>
        <taxon>Malvoideae</taxon>
        <taxon>Gossypium</taxon>
    </lineage>
</organism>
<reference evidence="1 2" key="1">
    <citation type="submission" date="2015-01" db="EMBL/GenBank/DDBJ databases">
        <title>Genome of allotetraploid Gossypium barbadense reveals genomic plasticity and fiber elongation in cotton evolution.</title>
        <authorList>
            <person name="Chen X."/>
            <person name="Liu X."/>
            <person name="Zhao B."/>
            <person name="Zheng H."/>
            <person name="Hu Y."/>
            <person name="Lu G."/>
            <person name="Yang C."/>
            <person name="Chen J."/>
            <person name="Shan C."/>
            <person name="Zhang L."/>
            <person name="Zhou Y."/>
            <person name="Wang L."/>
            <person name="Guo W."/>
            <person name="Bai Y."/>
            <person name="Ruan J."/>
            <person name="Shangguan X."/>
            <person name="Mao Y."/>
            <person name="Jiang J."/>
            <person name="Zhu Y."/>
            <person name="Lei J."/>
            <person name="Kang H."/>
            <person name="Chen S."/>
            <person name="He X."/>
            <person name="Wang R."/>
            <person name="Wang Y."/>
            <person name="Chen J."/>
            <person name="Wang L."/>
            <person name="Yu S."/>
            <person name="Wang B."/>
            <person name="Wei J."/>
            <person name="Song S."/>
            <person name="Lu X."/>
            <person name="Gao Z."/>
            <person name="Gu W."/>
            <person name="Deng X."/>
            <person name="Ma D."/>
            <person name="Wang S."/>
            <person name="Liang W."/>
            <person name="Fang L."/>
            <person name="Cai C."/>
            <person name="Zhu X."/>
            <person name="Zhou B."/>
            <person name="Zhang Y."/>
            <person name="Chen Z."/>
            <person name="Xu S."/>
            <person name="Zhu R."/>
            <person name="Wang S."/>
            <person name="Zhang T."/>
            <person name="Zhao G."/>
        </authorList>
    </citation>
    <scope>NUCLEOTIDE SEQUENCE [LARGE SCALE GENOMIC DNA]</scope>
    <source>
        <strain evidence="2">cv. Xinhai21</strain>
        <tissue evidence="1">Leaf</tissue>
    </source>
</reference>
<proteinExistence type="predicted"/>
<protein>
    <submittedName>
        <fullName evidence="1">Uncharacterized protein</fullName>
    </submittedName>
</protein>
<dbReference type="AlphaFoldDB" id="A0A2P5VUU6"/>
<evidence type="ECO:0000313" key="2">
    <source>
        <dbReference type="Proteomes" id="UP000239757"/>
    </source>
</evidence>
<dbReference type="Proteomes" id="UP000239757">
    <property type="component" value="Unassembled WGS sequence"/>
</dbReference>
<dbReference type="EMBL" id="KZ670774">
    <property type="protein sequence ID" value="PPR82613.1"/>
    <property type="molecule type" value="Genomic_DNA"/>
</dbReference>